<comment type="caution">
    <text evidence="5">Lacks conserved residue(s) required for the propagation of feature annotation.</text>
</comment>
<feature type="transmembrane region" description="Helical" evidence="5">
    <location>
        <begin position="168"/>
        <end position="192"/>
    </location>
</feature>
<dbReference type="GO" id="GO:0033281">
    <property type="term" value="C:TAT protein transport complex"/>
    <property type="evidence" value="ECO:0007669"/>
    <property type="project" value="UniProtKB-UniRule"/>
</dbReference>
<dbReference type="InterPro" id="IPR002033">
    <property type="entry name" value="TatC"/>
</dbReference>
<dbReference type="EMBL" id="QWZP01000004">
    <property type="protein sequence ID" value="RIU86079.1"/>
    <property type="molecule type" value="Genomic_DNA"/>
</dbReference>
<keyword evidence="5" id="KW-1003">Cell membrane</keyword>
<gene>
    <name evidence="5" type="primary">tatC</name>
    <name evidence="6" type="ORF">D2A33_00940</name>
</gene>
<reference evidence="6 7" key="2">
    <citation type="submission" date="2018-10" db="EMBL/GenBank/DDBJ databases">
        <title>Draft genome sequence of Candidatus Sulcia muelleri from Kolla paulula, a vector of Xylella fastidiosa causing Pierces disease of grapevine in Taiwan.</title>
        <authorList>
            <person name="Shih H.-T."/>
        </authorList>
    </citation>
    <scope>NUCLEOTIDE SEQUENCE [LARGE SCALE GENOMIC DNA]</scope>
    <source>
        <strain evidence="6 7">KPTW1</strain>
    </source>
</reference>
<dbReference type="GO" id="GO:0043953">
    <property type="term" value="P:protein transport by the Tat complex"/>
    <property type="evidence" value="ECO:0007669"/>
    <property type="project" value="UniProtKB-UniRule"/>
</dbReference>
<comment type="caution">
    <text evidence="6">The sequence shown here is derived from an EMBL/GenBank/DDBJ whole genome shotgun (WGS) entry which is preliminary data.</text>
</comment>
<feature type="transmembrane region" description="Helical" evidence="5">
    <location>
        <begin position="212"/>
        <end position="237"/>
    </location>
</feature>
<accession>A0A3A1MJT8</accession>
<keyword evidence="4 5" id="KW-0472">Membrane</keyword>
<comment type="similarity">
    <text evidence="5">Belongs to the TatC family.</text>
</comment>
<keyword evidence="3 5" id="KW-1133">Transmembrane helix</keyword>
<name>A0A3A1MJT8_9FLAO</name>
<reference evidence="7" key="1">
    <citation type="submission" date="2018-08" db="EMBL/GenBank/DDBJ databases">
        <authorList>
            <person name="Dai Z."/>
        </authorList>
    </citation>
    <scope>NUCLEOTIDE SEQUENCE [LARGE SCALE GENOMIC DNA]</scope>
    <source>
        <strain evidence="7">KPTW1</strain>
    </source>
</reference>
<dbReference type="Pfam" id="PF00902">
    <property type="entry name" value="TatC"/>
    <property type="match status" value="1"/>
</dbReference>
<keyword evidence="2 5" id="KW-0812">Transmembrane</keyword>
<keyword evidence="5" id="KW-0813">Transport</keyword>
<feature type="transmembrane region" description="Helical" evidence="5">
    <location>
        <begin position="13"/>
        <end position="30"/>
    </location>
</feature>
<evidence type="ECO:0000256" key="5">
    <source>
        <dbReference type="HAMAP-Rule" id="MF_00902"/>
    </source>
</evidence>
<feature type="transmembrane region" description="Helical" evidence="5">
    <location>
        <begin position="81"/>
        <end position="102"/>
    </location>
</feature>
<keyword evidence="5" id="KW-0653">Protein transport</keyword>
<sequence>MSFFFQFKELRKHIIRSIISIIICTIILLINKNFIFDNIIFYPAKYNFISYIYLYKVNFIFNNNTLPNNIIIQNNKLFGQFNTYVFVSLIGGFLLSFPYICYEFWKFIKPGLYKEERKIIKKIYIISLILFILGLIFGYFILSPFAIQFADTFLISNLPKNIFDLNEYVSIIIESTFLMGFFFIFPIIPYILKKLNIINSLYLKKYRKHAFLLLFIIASAITTGDIITTIIVFIPLYSLYEISILTSILFN</sequence>
<comment type="subunit">
    <text evidence="5">Forms a complex with TatA.</text>
</comment>
<organism evidence="6 7">
    <name type="scientific">Candidatus Karelsulcia muelleri</name>
    <dbReference type="NCBI Taxonomy" id="336810"/>
    <lineage>
        <taxon>Bacteria</taxon>
        <taxon>Pseudomonadati</taxon>
        <taxon>Bacteroidota</taxon>
        <taxon>Flavobacteriia</taxon>
        <taxon>Flavobacteriales</taxon>
        <taxon>Candidatus Karelsulcia</taxon>
    </lineage>
</organism>
<evidence type="ECO:0000256" key="3">
    <source>
        <dbReference type="ARBA" id="ARBA00022989"/>
    </source>
</evidence>
<feature type="transmembrane region" description="Helical" evidence="5">
    <location>
        <begin position="123"/>
        <end position="148"/>
    </location>
</feature>
<keyword evidence="5" id="KW-0811">Translocation</keyword>
<proteinExistence type="inferred from homology"/>
<dbReference type="GO" id="GO:0065002">
    <property type="term" value="P:intracellular protein transmembrane transport"/>
    <property type="evidence" value="ECO:0007669"/>
    <property type="project" value="TreeGrafter"/>
</dbReference>
<comment type="function">
    <text evidence="5">Part of the twin-arginine translocation (Tat) system that transports large folded proteins containing a characteristic twin-arginine motif in their signal peptide across membranes.</text>
</comment>
<evidence type="ECO:0000256" key="2">
    <source>
        <dbReference type="ARBA" id="ARBA00022692"/>
    </source>
</evidence>
<evidence type="ECO:0000313" key="7">
    <source>
        <dbReference type="Proteomes" id="UP000265496"/>
    </source>
</evidence>
<comment type="subcellular location">
    <subcellularLocation>
        <location evidence="5">Cell membrane</location>
        <topology evidence="5">Multi-pass membrane protein</topology>
    </subcellularLocation>
    <subcellularLocation>
        <location evidence="1">Membrane</location>
        <topology evidence="1">Multi-pass membrane protein</topology>
    </subcellularLocation>
</comment>
<dbReference type="AlphaFoldDB" id="A0A3A1MJT8"/>
<dbReference type="RefSeq" id="WP_158366130.1">
    <property type="nucleotide sequence ID" value="NZ_QWZP01000004.1"/>
</dbReference>
<protein>
    <recommendedName>
        <fullName evidence="5">Sec-independent protein translocase protein TatC</fullName>
    </recommendedName>
</protein>
<dbReference type="HAMAP" id="MF_00902">
    <property type="entry name" value="TatC"/>
    <property type="match status" value="1"/>
</dbReference>
<dbReference type="PRINTS" id="PR01840">
    <property type="entry name" value="TATCFAMILY"/>
</dbReference>
<evidence type="ECO:0000256" key="4">
    <source>
        <dbReference type="ARBA" id="ARBA00023136"/>
    </source>
</evidence>
<dbReference type="PANTHER" id="PTHR30371:SF0">
    <property type="entry name" value="SEC-INDEPENDENT PROTEIN TRANSLOCASE PROTEIN TATC, CHLOROPLASTIC-RELATED"/>
    <property type="match status" value="1"/>
</dbReference>
<evidence type="ECO:0000313" key="6">
    <source>
        <dbReference type="EMBL" id="RIU86079.1"/>
    </source>
</evidence>
<dbReference type="PANTHER" id="PTHR30371">
    <property type="entry name" value="SEC-INDEPENDENT PROTEIN TRANSLOCASE PROTEIN TATC"/>
    <property type="match status" value="1"/>
</dbReference>
<dbReference type="Proteomes" id="UP000265496">
    <property type="component" value="Unassembled WGS sequence"/>
</dbReference>
<evidence type="ECO:0000256" key="1">
    <source>
        <dbReference type="ARBA" id="ARBA00004141"/>
    </source>
</evidence>
<dbReference type="GO" id="GO:0009977">
    <property type="term" value="F:proton motive force dependent protein transmembrane transporter activity"/>
    <property type="evidence" value="ECO:0007669"/>
    <property type="project" value="TreeGrafter"/>
</dbReference>